<dbReference type="RefSeq" id="WP_242940958.1">
    <property type="nucleotide sequence ID" value="NZ_FOJI01000003.1"/>
</dbReference>
<dbReference type="STRING" id="99656.SAMN05421659_10317"/>
<evidence type="ECO:0000259" key="6">
    <source>
        <dbReference type="Pfam" id="PF00933"/>
    </source>
</evidence>
<reference evidence="7 8" key="1">
    <citation type="submission" date="2016-10" db="EMBL/GenBank/DDBJ databases">
        <authorList>
            <person name="de Groot N.N."/>
        </authorList>
    </citation>
    <scope>NUCLEOTIDE SEQUENCE [LARGE SCALE GENOMIC DNA]</scope>
    <source>
        <strain evidence="7 8">DSM 9179</strain>
    </source>
</reference>
<dbReference type="EMBL" id="FOJI01000003">
    <property type="protein sequence ID" value="SEV99266.1"/>
    <property type="molecule type" value="Genomic_DNA"/>
</dbReference>
<evidence type="ECO:0000256" key="1">
    <source>
        <dbReference type="ARBA" id="ARBA00001231"/>
    </source>
</evidence>
<evidence type="ECO:0000256" key="3">
    <source>
        <dbReference type="ARBA" id="ARBA00012663"/>
    </source>
</evidence>
<dbReference type="GO" id="GO:0005975">
    <property type="term" value="P:carbohydrate metabolic process"/>
    <property type="evidence" value="ECO:0007669"/>
    <property type="project" value="InterPro"/>
</dbReference>
<dbReference type="InterPro" id="IPR001764">
    <property type="entry name" value="Glyco_hydro_3_N"/>
</dbReference>
<keyword evidence="8" id="KW-1185">Reference proteome</keyword>
<dbReference type="Gene3D" id="3.40.50.1700">
    <property type="entry name" value="Glycoside hydrolase family 3 C-terminal domain"/>
    <property type="match status" value="1"/>
</dbReference>
<sequence length="580" mass="65738">MITDLREKPFFLSNEDVQWVKKTIAEMSIEEKIGQLFINLGKRGDECYIRDLVENYHIGGVRFTETDAEKIYEQNKMYQQFSKVPVLIAANCESGGDGACKQGTFVASEAQCASTGNIKAAYEMGRISGIEATAIGCNWTYGPMVDILFNWRNTIVNTRAFGNEPNDVMNMAKAYIEGVHKSNMLACAKHFPGDGVDERDHHLVMGCNDLTCEEWDDSFGKVYKELIDSGVESIMIGHIALPSYSKRFKPDITLEEIMPATLSPELVTDLLRKQLGFNGLVLTDASHMGGLISTKPRSEQVPGAIAAGCDMFLFFHDVKEDFQYMMDGYKKGIITEERLQDALEHILGMKAKLKLHKTHVAGVYAGDKDKLSLIGCKEHRDIAKTIADDSITLVKDAQKLLPININHKKRARLYYLESEPVSYASGTDPAKKIVIEELEKAGFELDVNESYYEMEEKGASPFNKFRAMELQTVEDFKEKYDVIFVFVHMKGYAQENNVRVKYSSPHSNELPWWVREVPTICVSLNYTNHLYDLPMMKTYINAYAPTRECIQATIEKILGESEFKGKYNDNVWCGRWDTRL</sequence>
<dbReference type="Gene3D" id="3.20.20.300">
    <property type="entry name" value="Glycoside hydrolase, family 3, N-terminal domain"/>
    <property type="match status" value="1"/>
</dbReference>
<dbReference type="SUPFAM" id="SSF51445">
    <property type="entry name" value="(Trans)glycosidases"/>
    <property type="match status" value="1"/>
</dbReference>
<dbReference type="InterPro" id="IPR050226">
    <property type="entry name" value="NagZ_Beta-hexosaminidase"/>
</dbReference>
<dbReference type="GO" id="GO:0004563">
    <property type="term" value="F:beta-N-acetylhexosaminidase activity"/>
    <property type="evidence" value="ECO:0007669"/>
    <property type="project" value="UniProtKB-EC"/>
</dbReference>
<organism evidence="7 8">
    <name type="scientific">[Clostridium] fimetarium</name>
    <dbReference type="NCBI Taxonomy" id="99656"/>
    <lineage>
        <taxon>Bacteria</taxon>
        <taxon>Bacillati</taxon>
        <taxon>Bacillota</taxon>
        <taxon>Clostridia</taxon>
        <taxon>Lachnospirales</taxon>
        <taxon>Lachnospiraceae</taxon>
    </lineage>
</organism>
<protein>
    <recommendedName>
        <fullName evidence="3">beta-N-acetylhexosaminidase</fullName>
        <ecNumber evidence="3">3.2.1.52</ecNumber>
    </recommendedName>
</protein>
<keyword evidence="5" id="KW-0326">Glycosidase</keyword>
<accession>A0A1I0NDL5</accession>
<dbReference type="InterPro" id="IPR036881">
    <property type="entry name" value="Glyco_hydro_3_C_sf"/>
</dbReference>
<dbReference type="EC" id="3.2.1.52" evidence="3"/>
<evidence type="ECO:0000313" key="8">
    <source>
        <dbReference type="Proteomes" id="UP000199701"/>
    </source>
</evidence>
<comment type="catalytic activity">
    <reaction evidence="1">
        <text>Hydrolysis of terminal non-reducing N-acetyl-D-hexosamine residues in N-acetyl-beta-D-hexosaminides.</text>
        <dbReference type="EC" id="3.2.1.52"/>
    </reaction>
</comment>
<dbReference type="InterPro" id="IPR036962">
    <property type="entry name" value="Glyco_hydro_3_N_sf"/>
</dbReference>
<proteinExistence type="inferred from homology"/>
<dbReference type="PANTHER" id="PTHR30480">
    <property type="entry name" value="BETA-HEXOSAMINIDASE-RELATED"/>
    <property type="match status" value="1"/>
</dbReference>
<dbReference type="GO" id="GO:0009254">
    <property type="term" value="P:peptidoglycan turnover"/>
    <property type="evidence" value="ECO:0007669"/>
    <property type="project" value="TreeGrafter"/>
</dbReference>
<dbReference type="PANTHER" id="PTHR30480:SF13">
    <property type="entry name" value="BETA-HEXOSAMINIDASE"/>
    <property type="match status" value="1"/>
</dbReference>
<feature type="domain" description="Glycoside hydrolase family 3 N-terminal" evidence="6">
    <location>
        <begin position="29"/>
        <end position="347"/>
    </location>
</feature>
<evidence type="ECO:0000256" key="5">
    <source>
        <dbReference type="ARBA" id="ARBA00023295"/>
    </source>
</evidence>
<evidence type="ECO:0000256" key="2">
    <source>
        <dbReference type="ARBA" id="ARBA00005336"/>
    </source>
</evidence>
<dbReference type="Proteomes" id="UP000199701">
    <property type="component" value="Unassembled WGS sequence"/>
</dbReference>
<evidence type="ECO:0000256" key="4">
    <source>
        <dbReference type="ARBA" id="ARBA00022801"/>
    </source>
</evidence>
<dbReference type="AlphaFoldDB" id="A0A1I0NDL5"/>
<dbReference type="InterPro" id="IPR017853">
    <property type="entry name" value="GH"/>
</dbReference>
<comment type="similarity">
    <text evidence="2">Belongs to the glycosyl hydrolase 3 family.</text>
</comment>
<keyword evidence="4" id="KW-0378">Hydrolase</keyword>
<evidence type="ECO:0000313" key="7">
    <source>
        <dbReference type="EMBL" id="SEV99266.1"/>
    </source>
</evidence>
<name>A0A1I0NDL5_9FIRM</name>
<gene>
    <name evidence="7" type="ORF">SAMN05421659_10317</name>
</gene>
<dbReference type="Pfam" id="PF00933">
    <property type="entry name" value="Glyco_hydro_3"/>
    <property type="match status" value="1"/>
</dbReference>